<dbReference type="GO" id="GO:0006261">
    <property type="term" value="P:DNA-templated DNA replication"/>
    <property type="evidence" value="ECO:0007669"/>
    <property type="project" value="TreeGrafter"/>
</dbReference>
<dbReference type="Gene3D" id="1.20.272.10">
    <property type="match status" value="1"/>
</dbReference>
<dbReference type="SUPFAM" id="SSF52540">
    <property type="entry name" value="P-loop containing nucleoside triphosphate hydrolases"/>
    <property type="match status" value="1"/>
</dbReference>
<dbReference type="GO" id="GO:0009360">
    <property type="term" value="C:DNA polymerase III complex"/>
    <property type="evidence" value="ECO:0007669"/>
    <property type="project" value="UniProtKB-UniRule"/>
</dbReference>
<dbReference type="PATRIC" id="fig|765912.4.peg.1046"/>
<keyword evidence="14" id="KW-1185">Reference proteome</keyword>
<sequence length="362" mass="38909">MRLRYPQLAGHLRQGLSPVYLVSGAEPLQLRDAAQAIRIAAGAAGFDEREVLDQDAAFDWRTLAATRETLSLFSRRRLIELRIATPRLGRDGGAALRDHCAHAPVDDRLLIVAPNLERKELKAAWAQAVDQAGVILEVWPLTGRAFVAWLEERLRAAGFQPASGVATLLAERVEGNMLAAAQEVEKLALIHDGGPLTEAALLAAVGDSARFDVFALGDAALAGERARVHRILAVLAADGTAEALVLWSLAREVRLLAAAAFARRQGQDLAPVFAAHQVRQTRQGLVQRALARSPLAHLHRLLEQCAEADASIKGTLTSVPWPLLTEIADGLARGPAGGRGAMTTSRQPPEPPRPISARGQIW</sequence>
<dbReference type="Gene3D" id="3.40.50.300">
    <property type="entry name" value="P-loop containing nucleotide triphosphate hydrolases"/>
    <property type="match status" value="1"/>
</dbReference>
<dbReference type="InterPro" id="IPR008921">
    <property type="entry name" value="DNA_pol3_clamp-load_cplx_C"/>
</dbReference>
<gene>
    <name evidence="13" type="ORF">Thimo_1082</name>
</gene>
<reference evidence="13 14" key="1">
    <citation type="submission" date="2011-09" db="EMBL/GenBank/DDBJ databases">
        <title>Complete sequence of chromosome of Thioflavicoccus mobilis 8321.</title>
        <authorList>
            <consortium name="US DOE Joint Genome Institute"/>
            <person name="Lucas S."/>
            <person name="Han J."/>
            <person name="Lapidus A."/>
            <person name="Cheng J.-F."/>
            <person name="Goodwin L."/>
            <person name="Pitluck S."/>
            <person name="Peters L."/>
            <person name="Ovchinnikova G."/>
            <person name="Lu M."/>
            <person name="Detter J.C."/>
            <person name="Han C."/>
            <person name="Tapia R."/>
            <person name="Land M."/>
            <person name="Hauser L."/>
            <person name="Kyrpides N."/>
            <person name="Ivanova N."/>
            <person name="Pagani I."/>
            <person name="Vogl K."/>
            <person name="Liu Z."/>
            <person name="Imhoff J."/>
            <person name="Thiel V."/>
            <person name="Frigaard N.-U."/>
            <person name="Bryant D."/>
            <person name="Woyke T."/>
        </authorList>
    </citation>
    <scope>NUCLEOTIDE SEQUENCE [LARGE SCALE GENOMIC DNA]</scope>
    <source>
        <strain evidence="13 14">8321</strain>
    </source>
</reference>
<evidence type="ECO:0000256" key="2">
    <source>
        <dbReference type="ARBA" id="ARBA00017703"/>
    </source>
</evidence>
<dbReference type="GO" id="GO:0003677">
    <property type="term" value="F:DNA binding"/>
    <property type="evidence" value="ECO:0007669"/>
    <property type="project" value="InterPro"/>
</dbReference>
<keyword evidence="6" id="KW-0239">DNA-directed DNA polymerase</keyword>
<dbReference type="OrthoDB" id="9770982at2"/>
<evidence type="ECO:0000313" key="13">
    <source>
        <dbReference type="EMBL" id="AGA89886.1"/>
    </source>
</evidence>
<evidence type="ECO:0000313" key="14">
    <source>
        <dbReference type="Proteomes" id="UP000010816"/>
    </source>
</evidence>
<keyword evidence="3" id="KW-0808">Transferase</keyword>
<dbReference type="STRING" id="765912.Thimo_1082"/>
<evidence type="ECO:0000256" key="6">
    <source>
        <dbReference type="ARBA" id="ARBA00022932"/>
    </source>
</evidence>
<evidence type="ECO:0000256" key="1">
    <source>
        <dbReference type="ARBA" id="ARBA00012417"/>
    </source>
</evidence>
<feature type="domain" description="DNA polymerase III delta subunit-like C-terminal" evidence="12">
    <location>
        <begin position="212"/>
        <end position="314"/>
    </location>
</feature>
<evidence type="ECO:0000256" key="9">
    <source>
        <dbReference type="NCBIfam" id="TIGR01128"/>
    </source>
</evidence>
<dbReference type="HOGENOM" id="CLU_044694_0_0_6"/>
<evidence type="ECO:0000256" key="4">
    <source>
        <dbReference type="ARBA" id="ARBA00022695"/>
    </source>
</evidence>
<organism evidence="13 14">
    <name type="scientific">Thioflavicoccus mobilis 8321</name>
    <dbReference type="NCBI Taxonomy" id="765912"/>
    <lineage>
        <taxon>Bacteria</taxon>
        <taxon>Pseudomonadati</taxon>
        <taxon>Pseudomonadota</taxon>
        <taxon>Gammaproteobacteria</taxon>
        <taxon>Chromatiales</taxon>
        <taxon>Chromatiaceae</taxon>
        <taxon>Thioflavicoccus</taxon>
    </lineage>
</organism>
<proteinExistence type="inferred from homology"/>
<dbReference type="Pfam" id="PF06144">
    <property type="entry name" value="DNA_pol3_delta"/>
    <property type="match status" value="1"/>
</dbReference>
<evidence type="ECO:0000256" key="7">
    <source>
        <dbReference type="ARBA" id="ARBA00034754"/>
    </source>
</evidence>
<dbReference type="SUPFAM" id="SSF48019">
    <property type="entry name" value="post-AAA+ oligomerization domain-like"/>
    <property type="match status" value="1"/>
</dbReference>
<dbReference type="AlphaFoldDB" id="L0GV73"/>
<dbReference type="EC" id="2.7.7.7" evidence="1 9"/>
<dbReference type="GO" id="GO:0003887">
    <property type="term" value="F:DNA-directed DNA polymerase activity"/>
    <property type="evidence" value="ECO:0007669"/>
    <property type="project" value="UniProtKB-UniRule"/>
</dbReference>
<accession>L0GV73</accession>
<dbReference type="InterPro" id="IPR010372">
    <property type="entry name" value="DNA_pol3_delta_N"/>
</dbReference>
<comment type="catalytic activity">
    <reaction evidence="8">
        <text>DNA(n) + a 2'-deoxyribonucleoside 5'-triphosphate = DNA(n+1) + diphosphate</text>
        <dbReference type="Rhea" id="RHEA:22508"/>
        <dbReference type="Rhea" id="RHEA-COMP:17339"/>
        <dbReference type="Rhea" id="RHEA-COMP:17340"/>
        <dbReference type="ChEBI" id="CHEBI:33019"/>
        <dbReference type="ChEBI" id="CHEBI:61560"/>
        <dbReference type="ChEBI" id="CHEBI:173112"/>
        <dbReference type="EC" id="2.7.7.7"/>
    </reaction>
</comment>
<keyword evidence="4" id="KW-0548">Nucleotidyltransferase</keyword>
<feature type="domain" description="DNA polymerase III delta N-terminal" evidence="11">
    <location>
        <begin position="20"/>
        <end position="136"/>
    </location>
</feature>
<dbReference type="Gene3D" id="1.10.8.60">
    <property type="match status" value="1"/>
</dbReference>
<keyword evidence="5" id="KW-0235">DNA replication</keyword>
<evidence type="ECO:0000256" key="3">
    <source>
        <dbReference type="ARBA" id="ARBA00022679"/>
    </source>
</evidence>
<dbReference type="InterPro" id="IPR027417">
    <property type="entry name" value="P-loop_NTPase"/>
</dbReference>
<dbReference type="PANTHER" id="PTHR34388:SF1">
    <property type="entry name" value="DNA POLYMERASE III SUBUNIT DELTA"/>
    <property type="match status" value="1"/>
</dbReference>
<evidence type="ECO:0000256" key="8">
    <source>
        <dbReference type="ARBA" id="ARBA00049244"/>
    </source>
</evidence>
<evidence type="ECO:0000259" key="11">
    <source>
        <dbReference type="Pfam" id="PF06144"/>
    </source>
</evidence>
<evidence type="ECO:0000256" key="5">
    <source>
        <dbReference type="ARBA" id="ARBA00022705"/>
    </source>
</evidence>
<dbReference type="KEGG" id="tmb:Thimo_1082"/>
<dbReference type="Proteomes" id="UP000010816">
    <property type="component" value="Chromosome"/>
</dbReference>
<dbReference type="InterPro" id="IPR005790">
    <property type="entry name" value="DNA_polIII_delta"/>
</dbReference>
<dbReference type="RefSeq" id="WP_015280031.1">
    <property type="nucleotide sequence ID" value="NC_019940.1"/>
</dbReference>
<dbReference type="InterPro" id="IPR048466">
    <property type="entry name" value="DNA_pol3_delta-like_C"/>
</dbReference>
<dbReference type="eggNOG" id="COG1466">
    <property type="taxonomic scope" value="Bacteria"/>
</dbReference>
<protein>
    <recommendedName>
        <fullName evidence="2 9">DNA polymerase III subunit delta</fullName>
        <ecNumber evidence="1 9">2.7.7.7</ecNumber>
    </recommendedName>
</protein>
<dbReference type="EMBL" id="CP003051">
    <property type="protein sequence ID" value="AGA89886.1"/>
    <property type="molecule type" value="Genomic_DNA"/>
</dbReference>
<dbReference type="NCBIfam" id="TIGR01128">
    <property type="entry name" value="holA"/>
    <property type="match status" value="1"/>
</dbReference>
<name>L0GV73_9GAMM</name>
<evidence type="ECO:0000256" key="10">
    <source>
        <dbReference type="SAM" id="MobiDB-lite"/>
    </source>
</evidence>
<dbReference type="Pfam" id="PF21694">
    <property type="entry name" value="DNA_pol3_delta_C"/>
    <property type="match status" value="1"/>
</dbReference>
<dbReference type="CDD" id="cd18138">
    <property type="entry name" value="HLD_clamp_pol_III_delta"/>
    <property type="match status" value="1"/>
</dbReference>
<comment type="similarity">
    <text evidence="7">Belongs to the DNA polymerase HolA subunit family.</text>
</comment>
<dbReference type="PANTHER" id="PTHR34388">
    <property type="entry name" value="DNA POLYMERASE III SUBUNIT DELTA"/>
    <property type="match status" value="1"/>
</dbReference>
<evidence type="ECO:0000259" key="12">
    <source>
        <dbReference type="Pfam" id="PF21694"/>
    </source>
</evidence>
<feature type="region of interest" description="Disordered" evidence="10">
    <location>
        <begin position="334"/>
        <end position="362"/>
    </location>
</feature>